<organism evidence="1 2">
    <name type="scientific">Uliginosibacterium aquaticum</name>
    <dbReference type="NCBI Taxonomy" id="2731212"/>
    <lineage>
        <taxon>Bacteria</taxon>
        <taxon>Pseudomonadati</taxon>
        <taxon>Pseudomonadota</taxon>
        <taxon>Betaproteobacteria</taxon>
        <taxon>Rhodocyclales</taxon>
        <taxon>Zoogloeaceae</taxon>
        <taxon>Uliginosibacterium</taxon>
    </lineage>
</organism>
<sequence length="264" mass="30017">MKRVPPRLYRYRSLDSLDPVTKEPIVQRIILHGEHYFPSPRQLNDPFECRPLAGFSPKGANTRAHLGALVKRARPDAKPAKRLQLAAQMKRMPRLQRGQMEGVGLLSLSELPDSPLMWAHYADTHRGVCLEFETSKWLFQLAWEVVYQDTYPFVDTANQSYLDIHRTVACTKATYWDYEKEWRIVSYVNNDGSALAKLGLDGQMTGPGLHIAPVETLTGVVFGLDCDSEKQNDVRTWVKDAGLSCSFRKVELDDGQFKFNLVSC</sequence>
<dbReference type="EMBL" id="JABCSC020000007">
    <property type="protein sequence ID" value="NSL57033.1"/>
    <property type="molecule type" value="Genomic_DNA"/>
</dbReference>
<protein>
    <submittedName>
        <fullName evidence="1">DUF2971 domain-containing protein</fullName>
    </submittedName>
</protein>
<dbReference type="InterPro" id="IPR021352">
    <property type="entry name" value="DUF2971"/>
</dbReference>
<evidence type="ECO:0000313" key="1">
    <source>
        <dbReference type="EMBL" id="NSL57033.1"/>
    </source>
</evidence>
<evidence type="ECO:0000313" key="2">
    <source>
        <dbReference type="Proteomes" id="UP000778523"/>
    </source>
</evidence>
<proteinExistence type="predicted"/>
<comment type="caution">
    <text evidence="1">The sequence shown here is derived from an EMBL/GenBank/DDBJ whole genome shotgun (WGS) entry which is preliminary data.</text>
</comment>
<dbReference type="Proteomes" id="UP000778523">
    <property type="component" value="Unassembled WGS sequence"/>
</dbReference>
<name>A0ABX2IJN0_9RHOO</name>
<accession>A0ABX2IJN0</accession>
<reference evidence="1 2" key="1">
    <citation type="submission" date="2020-06" db="EMBL/GenBank/DDBJ databases">
        <title>Draft genome of Uliginosibacterium sp. IMCC34675.</title>
        <authorList>
            <person name="Song J."/>
        </authorList>
    </citation>
    <scope>NUCLEOTIDE SEQUENCE [LARGE SCALE GENOMIC DNA]</scope>
    <source>
        <strain evidence="1 2">IMCC34675</strain>
    </source>
</reference>
<keyword evidence="2" id="KW-1185">Reference proteome</keyword>
<dbReference type="RefSeq" id="WP_170023300.1">
    <property type="nucleotide sequence ID" value="NZ_JABCSC020000007.1"/>
</dbReference>
<gene>
    <name evidence="1" type="ORF">HJ583_018530</name>
</gene>
<dbReference type="Pfam" id="PF11185">
    <property type="entry name" value="DUF2971"/>
    <property type="match status" value="1"/>
</dbReference>